<name>A0A9P6KTV8_9PLEO</name>
<evidence type="ECO:0000313" key="2">
    <source>
        <dbReference type="EMBL" id="KAF9739283.1"/>
    </source>
</evidence>
<dbReference type="EMBL" id="WJXW01000002">
    <property type="protein sequence ID" value="KAF9739283.1"/>
    <property type="molecule type" value="Genomic_DNA"/>
</dbReference>
<gene>
    <name evidence="2" type="ORF">PMIN01_01917</name>
</gene>
<sequence length="244" mass="27758">MTDHWSPGKKWTLTAIRDWAGAEFPDAFATLPDVDGLEFVEVDDEMMSLSPFRLPPSASKKLFRIGFWDGFSDDHHDPVFAYLYGEQHSQVGYIREDSDATPKRYRKLQSRNMYRVDVEEPLCNISGGSERATLTRLRTLVCYFFIAAGHYIYFGDYDSFTKEFQRACLFIEHGSVKASQPEPNQPSSCTASFSTDAESNHQPREAESVLVKLEDLGGIRSDDTMVASSRRTPSFYPFLSRLTD</sequence>
<proteinExistence type="predicted"/>
<dbReference type="AlphaFoldDB" id="A0A9P6KTV8"/>
<feature type="region of interest" description="Disordered" evidence="1">
    <location>
        <begin position="177"/>
        <end position="205"/>
    </location>
</feature>
<accession>A0A9P6KTV8</accession>
<protein>
    <submittedName>
        <fullName evidence="2">Uncharacterized protein</fullName>
    </submittedName>
</protein>
<dbReference type="Proteomes" id="UP000756921">
    <property type="component" value="Unassembled WGS sequence"/>
</dbReference>
<comment type="caution">
    <text evidence="2">The sequence shown here is derived from an EMBL/GenBank/DDBJ whole genome shotgun (WGS) entry which is preliminary data.</text>
</comment>
<feature type="compositionally biased region" description="Polar residues" evidence="1">
    <location>
        <begin position="177"/>
        <end position="197"/>
    </location>
</feature>
<reference evidence="2" key="1">
    <citation type="journal article" date="2020" name="Mol. Plant Microbe Interact.">
        <title>Genome Sequence of the Biocontrol Agent Coniothyrium minitans strain Conio (IMI 134523).</title>
        <authorList>
            <person name="Patel D."/>
            <person name="Shittu T.A."/>
            <person name="Baroncelli R."/>
            <person name="Muthumeenakshi S."/>
            <person name="Osborne T.H."/>
            <person name="Janganan T.K."/>
            <person name="Sreenivasaprasad S."/>
        </authorList>
    </citation>
    <scope>NUCLEOTIDE SEQUENCE</scope>
    <source>
        <strain evidence="2">Conio</strain>
    </source>
</reference>
<evidence type="ECO:0000256" key="1">
    <source>
        <dbReference type="SAM" id="MobiDB-lite"/>
    </source>
</evidence>
<keyword evidence="3" id="KW-1185">Reference proteome</keyword>
<evidence type="ECO:0000313" key="3">
    <source>
        <dbReference type="Proteomes" id="UP000756921"/>
    </source>
</evidence>
<dbReference type="OrthoDB" id="3783019at2759"/>
<organism evidence="2 3">
    <name type="scientific">Paraphaeosphaeria minitans</name>
    <dbReference type="NCBI Taxonomy" id="565426"/>
    <lineage>
        <taxon>Eukaryota</taxon>
        <taxon>Fungi</taxon>
        <taxon>Dikarya</taxon>
        <taxon>Ascomycota</taxon>
        <taxon>Pezizomycotina</taxon>
        <taxon>Dothideomycetes</taxon>
        <taxon>Pleosporomycetidae</taxon>
        <taxon>Pleosporales</taxon>
        <taxon>Massarineae</taxon>
        <taxon>Didymosphaeriaceae</taxon>
        <taxon>Paraphaeosphaeria</taxon>
    </lineage>
</organism>